<keyword evidence="2" id="KW-1133">Transmembrane helix</keyword>
<feature type="transmembrane region" description="Helical" evidence="2">
    <location>
        <begin position="25"/>
        <end position="49"/>
    </location>
</feature>
<keyword evidence="2" id="KW-0812">Transmembrane</keyword>
<protein>
    <submittedName>
        <fullName evidence="3">Membrane protein UL45</fullName>
    </submittedName>
</protein>
<dbReference type="EMBL" id="HM625781">
    <property type="protein sequence ID" value="ADO13783.1"/>
    <property type="molecule type" value="Genomic_DNA"/>
</dbReference>
<name>E2IUC5_SHV1</name>
<evidence type="ECO:0000256" key="2">
    <source>
        <dbReference type="SAM" id="Phobius"/>
    </source>
</evidence>
<dbReference type="Proteomes" id="UP000127069">
    <property type="component" value="Segment"/>
</dbReference>
<evidence type="ECO:0000313" key="4">
    <source>
        <dbReference type="Proteomes" id="UP000127069"/>
    </source>
</evidence>
<organismHost>
    <name type="scientific">Saimiri</name>
    <name type="common">squirrel monkeys</name>
    <dbReference type="NCBI Taxonomy" id="9520"/>
</organismHost>
<feature type="region of interest" description="Disordered" evidence="1">
    <location>
        <begin position="1"/>
        <end position="20"/>
    </location>
</feature>
<feature type="compositionally biased region" description="Basic and acidic residues" evidence="1">
    <location>
        <begin position="10"/>
        <end position="20"/>
    </location>
</feature>
<dbReference type="KEGG" id="vg:9829312"/>
<organism evidence="3 4">
    <name type="scientific">Saimiriine herpesvirus 1 (strain MV-5-4-PSL)</name>
    <name type="common">SaHV-1</name>
    <name type="synonym">Marmoset herpesvirus</name>
    <dbReference type="NCBI Taxonomy" id="10353"/>
    <lineage>
        <taxon>Viruses</taxon>
        <taxon>Duplodnaviria</taxon>
        <taxon>Heunggongvirae</taxon>
        <taxon>Peploviricota</taxon>
        <taxon>Herviviricetes</taxon>
        <taxon>Herpesvirales</taxon>
        <taxon>Orthoherpesviridae</taxon>
        <taxon>Alphaherpesvirinae</taxon>
        <taxon>Simplexvirus</taxon>
        <taxon>Simplexvirus saimiriinealpha1</taxon>
    </lineage>
</organism>
<accession>E2IUC5</accession>
<dbReference type="GeneID" id="9829312"/>
<evidence type="ECO:0000313" key="3">
    <source>
        <dbReference type="EMBL" id="ADO13783.1"/>
    </source>
</evidence>
<organismHost>
    <name type="scientific">Callithrix</name>
    <dbReference type="NCBI Taxonomy" id="9481"/>
</organismHost>
<gene>
    <name evidence="3" type="primary">UL45</name>
</gene>
<evidence type="ECO:0000256" key="1">
    <source>
        <dbReference type="SAM" id="MobiDB-lite"/>
    </source>
</evidence>
<keyword evidence="2" id="KW-0472">Membrane</keyword>
<dbReference type="RefSeq" id="YP_003933795.1">
    <property type="nucleotide sequence ID" value="NC_014567.1"/>
</dbReference>
<sequence length="170" mass="17605">MAGNPLDNLRSLDEPEERPRRSGCAIGTAAAVGGVFLGALALAAALVLAAPGSAWTLGPCSPGWIELNSACLADELHIATLSEARSRCGPSDALPPPEVARQLGRIARLGNLTLEHPVWVAGDGVAACIHQGRVAAGGCPNQALGLCYRPRPEGVLRWVIFAARRYVGLA</sequence>
<proteinExistence type="predicted"/>
<dbReference type="Pfam" id="PF05473">
    <property type="entry name" value="UL45"/>
    <property type="match status" value="1"/>
</dbReference>
<keyword evidence="4" id="KW-1185">Reference proteome</keyword>
<reference evidence="3 4" key="1">
    <citation type="journal article" date="2011" name="Virology">
        <title>Structure and sequence of the saimiriine herpesvirus 1 genome.</title>
        <authorList>
            <person name="Tyler S."/>
            <person name="Severini A."/>
            <person name="Black D."/>
            <person name="Walker M."/>
            <person name="Eberle R."/>
        </authorList>
    </citation>
    <scope>NUCLEOTIDE SEQUENCE [LARGE SCALE GENOMIC DNA]</scope>
    <source>
        <strain evidence="3">MV 5-4</strain>
    </source>
</reference>
<dbReference type="OrthoDB" id="19173at10239"/>